<dbReference type="PROSITE" id="PS00670">
    <property type="entry name" value="D_2_HYDROXYACID_DH_2"/>
    <property type="match status" value="1"/>
</dbReference>
<evidence type="ECO:0000256" key="2">
    <source>
        <dbReference type="ARBA" id="ARBA00023002"/>
    </source>
</evidence>
<dbReference type="AlphaFoldDB" id="A0A0F6SY80"/>
<dbReference type="STRING" id="29555.AAW50_01160"/>
<comment type="similarity">
    <text evidence="1 4">Belongs to the D-isomer specific 2-hydroxyacid dehydrogenase family.</text>
</comment>
<reference evidence="5 6" key="1">
    <citation type="submission" date="2019-01" db="EMBL/GenBank/DDBJ databases">
        <authorList>
            <consortium name="Pathogen Informatics"/>
        </authorList>
    </citation>
    <scope>NUCLEOTIDE SEQUENCE [LARGE SCALE GENOMIC DNA]</scope>
    <source>
        <strain evidence="5 6">NCTC10146</strain>
    </source>
</reference>
<dbReference type="InterPro" id="IPR029752">
    <property type="entry name" value="D-isomer_DH_CS1"/>
</dbReference>
<accession>A0A0F6SY80</accession>
<evidence type="ECO:0000313" key="6">
    <source>
        <dbReference type="Proteomes" id="UP000290495"/>
    </source>
</evidence>
<dbReference type="InterPro" id="IPR006140">
    <property type="entry name" value="D-isomer_DH_NAD-bd"/>
</dbReference>
<dbReference type="KEGG" id="mcas:AAW50_01160"/>
<dbReference type="Pfam" id="PF02826">
    <property type="entry name" value="2-Hacid_dh_C"/>
    <property type="match status" value="1"/>
</dbReference>
<dbReference type="GO" id="GO:0051287">
    <property type="term" value="F:NAD binding"/>
    <property type="evidence" value="ECO:0007669"/>
    <property type="project" value="InterPro"/>
</dbReference>
<keyword evidence="3" id="KW-0520">NAD</keyword>
<evidence type="ECO:0000256" key="3">
    <source>
        <dbReference type="ARBA" id="ARBA00023027"/>
    </source>
</evidence>
<evidence type="ECO:0000313" key="5">
    <source>
        <dbReference type="EMBL" id="VEU68982.1"/>
    </source>
</evidence>
<dbReference type="SUPFAM" id="SSF51735">
    <property type="entry name" value="NAD(P)-binding Rossmann-fold domains"/>
    <property type="match status" value="1"/>
</dbReference>
<dbReference type="InterPro" id="IPR006139">
    <property type="entry name" value="D-isomer_2_OHA_DH_cat_dom"/>
</dbReference>
<dbReference type="GO" id="GO:0008720">
    <property type="term" value="F:D-lactate dehydrogenase (NAD+) activity"/>
    <property type="evidence" value="ECO:0007669"/>
    <property type="project" value="UniProtKB-EC"/>
</dbReference>
<proteinExistence type="inferred from homology"/>
<evidence type="ECO:0000256" key="1">
    <source>
        <dbReference type="ARBA" id="ARBA00005854"/>
    </source>
</evidence>
<organism evidence="5 6">
    <name type="scientific">Mycoplasmopsis canis</name>
    <dbReference type="NCBI Taxonomy" id="29555"/>
    <lineage>
        <taxon>Bacteria</taxon>
        <taxon>Bacillati</taxon>
        <taxon>Mycoplasmatota</taxon>
        <taxon>Mycoplasmoidales</taxon>
        <taxon>Metamycoplasmataceae</taxon>
        <taxon>Mycoplasmopsis</taxon>
    </lineage>
</organism>
<dbReference type="InterPro" id="IPR029753">
    <property type="entry name" value="D-isomer_DH_CS"/>
</dbReference>
<dbReference type="SUPFAM" id="SSF52283">
    <property type="entry name" value="Formate/glycerate dehydrogenase catalytic domain-like"/>
    <property type="match status" value="1"/>
</dbReference>
<dbReference type="CDD" id="cd12183">
    <property type="entry name" value="LDH_like_2"/>
    <property type="match status" value="1"/>
</dbReference>
<dbReference type="Pfam" id="PF00389">
    <property type="entry name" value="2-Hacid_dh"/>
    <property type="match status" value="1"/>
</dbReference>
<dbReference type="EMBL" id="LR215010">
    <property type="protein sequence ID" value="VEU68982.1"/>
    <property type="molecule type" value="Genomic_DNA"/>
</dbReference>
<dbReference type="HOGENOM" id="CLU_019796_1_1_14"/>
<evidence type="ECO:0000256" key="4">
    <source>
        <dbReference type="RuleBase" id="RU003719"/>
    </source>
</evidence>
<dbReference type="eggNOG" id="COG1052">
    <property type="taxonomic scope" value="Bacteria"/>
</dbReference>
<gene>
    <name evidence="5" type="primary">ldhA2</name>
    <name evidence="5" type="ORF">NCTC10146_00445</name>
</gene>
<name>A0A0F6SY80_9BACT</name>
<dbReference type="InterPro" id="IPR058205">
    <property type="entry name" value="D-LDH-like"/>
</dbReference>
<dbReference type="InterPro" id="IPR036291">
    <property type="entry name" value="NAD(P)-bd_dom_sf"/>
</dbReference>
<dbReference type="PROSITE" id="PS00671">
    <property type="entry name" value="D_2_HYDROXYACID_DH_3"/>
    <property type="match status" value="1"/>
</dbReference>
<dbReference type="RefSeq" id="WP_004794806.1">
    <property type="nucleotide sequence ID" value="NZ_CP011368.1"/>
</dbReference>
<dbReference type="EC" id="1.1.1.28" evidence="5"/>
<dbReference type="PANTHER" id="PTHR43026:SF1">
    <property type="entry name" value="2-HYDROXYACID DEHYDROGENASE HOMOLOG 1-RELATED"/>
    <property type="match status" value="1"/>
</dbReference>
<dbReference type="Gene3D" id="3.40.50.720">
    <property type="entry name" value="NAD(P)-binding Rossmann-like Domain"/>
    <property type="match status" value="2"/>
</dbReference>
<dbReference type="PROSITE" id="PS00065">
    <property type="entry name" value="D_2_HYDROXYACID_DH_1"/>
    <property type="match status" value="1"/>
</dbReference>
<sequence>MKIAFFDAKDYDVKYFEKYNEGRHEITFFKENLNLNTAKLAKGFDAVCGFVNTYGDKVILNVLSKLGIKYWFQRSMGYNKIDIAAANELGIKVFRIFNYSAESIGEFAFAGLSALNRNLIEANKRVEKYNFSLNGLDGKCIGNSVVGVIGSGKIGQTFIRIAKATGAKVLVFDAFAQENFPDLADKLGIEFVSLAKLLEESDFISIHCPLLPSTKYLIDEAAVNKMKDGVIVVNTARGEILELEAVINGLKSGKIKGLATDVLEREEGRFYEDVSARIEDLKKLDPQWKELIEMPNVLITSHQAFLTDLALTQIAKVTLENADSAEKGIFDNALIIMENGMIKNG</sequence>
<keyword evidence="2 4" id="KW-0560">Oxidoreductase</keyword>
<protein>
    <submittedName>
        <fullName evidence="5">D-lactate dehydrogenase</fullName>
        <ecNumber evidence="5">1.1.1.28</ecNumber>
    </submittedName>
</protein>
<dbReference type="PANTHER" id="PTHR43026">
    <property type="entry name" value="2-HYDROXYACID DEHYDROGENASE HOMOLOG 1-RELATED"/>
    <property type="match status" value="1"/>
</dbReference>
<dbReference type="Proteomes" id="UP000290495">
    <property type="component" value="Chromosome"/>
</dbReference>